<organism evidence="1 2">
    <name type="scientific">Desulfomonile tiedjei</name>
    <dbReference type="NCBI Taxonomy" id="2358"/>
    <lineage>
        <taxon>Bacteria</taxon>
        <taxon>Pseudomonadati</taxon>
        <taxon>Thermodesulfobacteriota</taxon>
        <taxon>Desulfomonilia</taxon>
        <taxon>Desulfomonilales</taxon>
        <taxon>Desulfomonilaceae</taxon>
        <taxon>Desulfomonile</taxon>
    </lineage>
</organism>
<gene>
    <name evidence="1" type="ORF">HY912_22520</name>
</gene>
<dbReference type="Proteomes" id="UP000807825">
    <property type="component" value="Unassembled WGS sequence"/>
</dbReference>
<dbReference type="AlphaFoldDB" id="A0A9D6V7D4"/>
<comment type="caution">
    <text evidence="1">The sequence shown here is derived from an EMBL/GenBank/DDBJ whole genome shotgun (WGS) entry which is preliminary data.</text>
</comment>
<evidence type="ECO:0000313" key="1">
    <source>
        <dbReference type="EMBL" id="MBI5252279.1"/>
    </source>
</evidence>
<protein>
    <submittedName>
        <fullName evidence="1">Uncharacterized protein</fullName>
    </submittedName>
</protein>
<accession>A0A9D6V7D4</accession>
<sequence>MVKKSAVILGILAMLALGVGMSWGYTVTKWPVPGIPNTVFTGGPACLPGCPEDYMLKGPVAPACEPALVPGVIHAALSVPFRALGIVATPIFTGQLCPGPSCCAVELGDP</sequence>
<name>A0A9D6V7D4_9BACT</name>
<evidence type="ECO:0000313" key="2">
    <source>
        <dbReference type="Proteomes" id="UP000807825"/>
    </source>
</evidence>
<proteinExistence type="predicted"/>
<dbReference type="EMBL" id="JACRDE010000587">
    <property type="protein sequence ID" value="MBI5252279.1"/>
    <property type="molecule type" value="Genomic_DNA"/>
</dbReference>
<feature type="non-terminal residue" evidence="1">
    <location>
        <position position="110"/>
    </location>
</feature>
<reference evidence="1" key="1">
    <citation type="submission" date="2020-07" db="EMBL/GenBank/DDBJ databases">
        <title>Huge and variable diversity of episymbiotic CPR bacteria and DPANN archaea in groundwater ecosystems.</title>
        <authorList>
            <person name="He C.Y."/>
            <person name="Keren R."/>
            <person name="Whittaker M."/>
            <person name="Farag I.F."/>
            <person name="Doudna J."/>
            <person name="Cate J.H.D."/>
            <person name="Banfield J.F."/>
        </authorList>
    </citation>
    <scope>NUCLEOTIDE SEQUENCE</scope>
    <source>
        <strain evidence="1">NC_groundwater_1664_Pr3_B-0.1um_52_9</strain>
    </source>
</reference>